<evidence type="ECO:0000313" key="4">
    <source>
        <dbReference type="Proteomes" id="UP000095042"/>
    </source>
</evidence>
<proteinExistence type="predicted"/>
<dbReference type="Pfam" id="PF13883">
    <property type="entry name" value="CREG_beta-barrel"/>
    <property type="match status" value="1"/>
</dbReference>
<dbReference type="SUPFAM" id="SSF50475">
    <property type="entry name" value="FMN-binding split barrel"/>
    <property type="match status" value="1"/>
</dbReference>
<dbReference type="EMBL" id="LPWD01000023">
    <property type="protein sequence ID" value="ODS04050.1"/>
    <property type="molecule type" value="Genomic_DNA"/>
</dbReference>
<dbReference type="GO" id="GO:0005737">
    <property type="term" value="C:cytoplasm"/>
    <property type="evidence" value="ECO:0007669"/>
    <property type="project" value="UniProtKB-ARBA"/>
</dbReference>
<dbReference type="PANTHER" id="PTHR13343">
    <property type="entry name" value="CREG1 PROTEIN"/>
    <property type="match status" value="1"/>
</dbReference>
<name>A0A1E3WE75_9HYPH</name>
<keyword evidence="4" id="KW-1185">Reference proteome</keyword>
<comment type="caution">
    <text evidence="3">The sequence shown here is derived from an EMBL/GenBank/DDBJ whole genome shotgun (WGS) entry which is preliminary data.</text>
</comment>
<feature type="domain" description="DUF2470" evidence="1">
    <location>
        <begin position="163"/>
        <end position="232"/>
    </location>
</feature>
<dbReference type="InterPro" id="IPR055343">
    <property type="entry name" value="CREG_beta-barrel"/>
</dbReference>
<dbReference type="Pfam" id="PF10615">
    <property type="entry name" value="DUF2470"/>
    <property type="match status" value="1"/>
</dbReference>
<dbReference type="InterPro" id="IPR012349">
    <property type="entry name" value="Split_barrel_FMN-bd"/>
</dbReference>
<sequence length="242" mass="25731">MPAKPEIAADARTLVRRAFKGTLASLDTPSGAPYASLITLATDAGGAPLFLISTLARHTRNLVEDPRASILIDGTDAAADPLQGARLTLSGIAEKVHGEAERRRFLARHPEAELYADFPDFSFWRLALEGAHYIGGFGRIVDLAASDLLVSLDGAEALLEAEPGIVEHMNDDHADAIALYALAFTGGDPGPWRMTGIDPDGCDIALGPDGRRISFANRVLTPGDARKELVRLAEEARATAEP</sequence>
<organism evidence="3 4">
    <name type="scientific">Methyloceanibacter marginalis</name>
    <dbReference type="NCBI Taxonomy" id="1774971"/>
    <lineage>
        <taxon>Bacteria</taxon>
        <taxon>Pseudomonadati</taxon>
        <taxon>Pseudomonadota</taxon>
        <taxon>Alphaproteobacteria</taxon>
        <taxon>Hyphomicrobiales</taxon>
        <taxon>Hyphomicrobiaceae</taxon>
        <taxon>Methyloceanibacter</taxon>
    </lineage>
</organism>
<dbReference type="OrthoDB" id="9814594at2"/>
<dbReference type="Proteomes" id="UP000095042">
    <property type="component" value="Unassembled WGS sequence"/>
</dbReference>
<dbReference type="Gene3D" id="2.30.110.10">
    <property type="entry name" value="Electron Transport, Fmn-binding Protein, Chain A"/>
    <property type="match status" value="1"/>
</dbReference>
<feature type="domain" description="CREG-like beta-barrel" evidence="2">
    <location>
        <begin position="5"/>
        <end position="139"/>
    </location>
</feature>
<gene>
    <name evidence="3" type="ORF">AUC71_06280</name>
</gene>
<dbReference type="InterPro" id="IPR019595">
    <property type="entry name" value="DUF2470"/>
</dbReference>
<protein>
    <submittedName>
        <fullName evidence="3">Uncharacterized protein</fullName>
    </submittedName>
</protein>
<evidence type="ECO:0000313" key="3">
    <source>
        <dbReference type="EMBL" id="ODS04050.1"/>
    </source>
</evidence>
<reference evidence="3 4" key="1">
    <citation type="journal article" date="2016" name="Environ. Microbiol.">
        <title>New Methyloceanibacter diversity from North Sea sediments includes methanotroph containing solely the soluble methane monooxygenase.</title>
        <authorList>
            <person name="Vekeman B."/>
            <person name="Kerckhof F.M."/>
            <person name="Cremers G."/>
            <person name="de Vos P."/>
            <person name="Vandamme P."/>
            <person name="Boon N."/>
            <person name="Op den Camp H.J."/>
            <person name="Heylen K."/>
        </authorList>
    </citation>
    <scope>NUCLEOTIDE SEQUENCE [LARGE SCALE GENOMIC DNA]</scope>
    <source>
        <strain evidence="3 4">R-67177</strain>
    </source>
</reference>
<evidence type="ECO:0000259" key="2">
    <source>
        <dbReference type="Pfam" id="PF13883"/>
    </source>
</evidence>
<dbReference type="InterPro" id="IPR037119">
    <property type="entry name" value="Haem_oxidase_HugZ-like_sf"/>
</dbReference>
<evidence type="ECO:0000259" key="1">
    <source>
        <dbReference type="Pfam" id="PF10615"/>
    </source>
</evidence>
<dbReference type="PANTHER" id="PTHR13343:SF17">
    <property type="entry name" value="CELLULAR REPRESSOR OF E1A-STIMULATED GENES, ISOFORM A"/>
    <property type="match status" value="1"/>
</dbReference>
<dbReference type="Gene3D" id="3.20.180.10">
    <property type="entry name" value="PNP-oxidase-like"/>
    <property type="match status" value="1"/>
</dbReference>
<accession>A0A1E3WE75</accession>
<dbReference type="AlphaFoldDB" id="A0A1E3WE75"/>